<feature type="repeat" description="TPR" evidence="1">
    <location>
        <begin position="114"/>
        <end position="147"/>
    </location>
</feature>
<dbReference type="KEGG" id="sphc:CVN68_03950"/>
<proteinExistence type="predicted"/>
<evidence type="ECO:0000313" key="3">
    <source>
        <dbReference type="EMBL" id="ATY31236.1"/>
    </source>
</evidence>
<dbReference type="Pfam" id="PF13424">
    <property type="entry name" value="TPR_12"/>
    <property type="match status" value="1"/>
</dbReference>
<dbReference type="InterPro" id="IPR019734">
    <property type="entry name" value="TPR_rpt"/>
</dbReference>
<sequence length="242" mass="26583">MIRMHCLAPLALIVVSPAWAQSLPPAPPASQDAQPSPEEVARDAKLGAAIQAVEAGKAAEATAILEPLLAEYEKLYAGEKRKIYCAHNPAQALFYIAGASAAKQDAIAIDPGWCTALWGRGFALIDLGQIDAAVPFLERAVALSPSHAHYLSELGYAYQAQKKWQLSHDLYSRAAAAAEGEQGDQRKRSLRRAWFGMGYDLIELGRLDEAEKLLNRCLELFPDDQKIKNELKYIRDQRAKKS</sequence>
<feature type="repeat" description="TPR" evidence="1">
    <location>
        <begin position="191"/>
        <end position="224"/>
    </location>
</feature>
<dbReference type="PROSITE" id="PS50005">
    <property type="entry name" value="TPR"/>
    <property type="match status" value="2"/>
</dbReference>
<dbReference type="AlphaFoldDB" id="A0A2K8MFC3"/>
<keyword evidence="1" id="KW-0802">TPR repeat</keyword>
<gene>
    <name evidence="3" type="ORF">CVN68_03950</name>
</gene>
<accession>A0A2K8MFC3</accession>
<keyword evidence="2" id="KW-0732">Signal</keyword>
<dbReference type="EMBL" id="CP024923">
    <property type="protein sequence ID" value="ATY31236.1"/>
    <property type="molecule type" value="Genomic_DNA"/>
</dbReference>
<evidence type="ECO:0000313" key="4">
    <source>
        <dbReference type="Proteomes" id="UP000229081"/>
    </source>
</evidence>
<protein>
    <submittedName>
        <fullName evidence="3">Uncharacterized protein</fullName>
    </submittedName>
</protein>
<feature type="chain" id="PRO_5014940292" evidence="2">
    <location>
        <begin position="21"/>
        <end position="242"/>
    </location>
</feature>
<dbReference type="SMART" id="SM00028">
    <property type="entry name" value="TPR"/>
    <property type="match status" value="3"/>
</dbReference>
<dbReference type="OrthoDB" id="8929480at2"/>
<reference evidence="3 4" key="1">
    <citation type="submission" date="2017-11" db="EMBL/GenBank/DDBJ databases">
        <title>Complete genome sequence of Sphingomonas sp. Strain Cra20, a psychrotolerant potential plant growth promoting rhizobacteria.</title>
        <authorList>
            <person name="Luo Y."/>
        </authorList>
    </citation>
    <scope>NUCLEOTIDE SEQUENCE [LARGE SCALE GENOMIC DNA]</scope>
    <source>
        <strain evidence="3 4">Cra20</strain>
    </source>
</reference>
<dbReference type="Pfam" id="PF13181">
    <property type="entry name" value="TPR_8"/>
    <property type="match status" value="1"/>
</dbReference>
<organism evidence="3 4">
    <name type="scientific">Sphingomonas psychrotolerans</name>
    <dbReference type="NCBI Taxonomy" id="1327635"/>
    <lineage>
        <taxon>Bacteria</taxon>
        <taxon>Pseudomonadati</taxon>
        <taxon>Pseudomonadota</taxon>
        <taxon>Alphaproteobacteria</taxon>
        <taxon>Sphingomonadales</taxon>
        <taxon>Sphingomonadaceae</taxon>
        <taxon>Sphingomonas</taxon>
    </lineage>
</organism>
<evidence type="ECO:0000256" key="1">
    <source>
        <dbReference type="PROSITE-ProRule" id="PRU00339"/>
    </source>
</evidence>
<dbReference type="InterPro" id="IPR011990">
    <property type="entry name" value="TPR-like_helical_dom_sf"/>
</dbReference>
<evidence type="ECO:0000256" key="2">
    <source>
        <dbReference type="SAM" id="SignalP"/>
    </source>
</evidence>
<dbReference type="SUPFAM" id="SSF48452">
    <property type="entry name" value="TPR-like"/>
    <property type="match status" value="1"/>
</dbReference>
<dbReference type="Gene3D" id="1.25.40.10">
    <property type="entry name" value="Tetratricopeptide repeat domain"/>
    <property type="match status" value="2"/>
</dbReference>
<feature type="signal peptide" evidence="2">
    <location>
        <begin position="1"/>
        <end position="20"/>
    </location>
</feature>
<dbReference type="Proteomes" id="UP000229081">
    <property type="component" value="Chromosome"/>
</dbReference>
<keyword evidence="4" id="KW-1185">Reference proteome</keyword>
<dbReference type="RefSeq" id="WP_100281047.1">
    <property type="nucleotide sequence ID" value="NZ_CP024923.1"/>
</dbReference>
<name>A0A2K8MFC3_9SPHN</name>